<comment type="caution">
    <text evidence="1">The sequence shown here is derived from an EMBL/GenBank/DDBJ whole genome shotgun (WGS) entry which is preliminary data.</text>
</comment>
<sequence length="102" mass="11309">MNEIFASPKDFSRKKIRQKFRTNNSMSKQLTAQAHCGHSDKMAERDLLCNALYKTGKETEIAECISANVGEGGGWSCITEVAALATELFLSVVHKINVVFDK</sequence>
<protein>
    <submittedName>
        <fullName evidence="1">Uncharacterized protein</fullName>
    </submittedName>
</protein>
<reference evidence="1 2" key="1">
    <citation type="submission" date="2021-06" db="EMBL/GenBank/DDBJ databases">
        <title>Caerostris darwini draft genome.</title>
        <authorList>
            <person name="Kono N."/>
            <person name="Arakawa K."/>
        </authorList>
    </citation>
    <scope>NUCLEOTIDE SEQUENCE [LARGE SCALE GENOMIC DNA]</scope>
</reference>
<dbReference type="AlphaFoldDB" id="A0AAV4W9P7"/>
<keyword evidence="2" id="KW-1185">Reference proteome</keyword>
<dbReference type="Proteomes" id="UP001054837">
    <property type="component" value="Unassembled WGS sequence"/>
</dbReference>
<proteinExistence type="predicted"/>
<dbReference type="EMBL" id="BPLQ01014262">
    <property type="protein sequence ID" value="GIY78614.1"/>
    <property type="molecule type" value="Genomic_DNA"/>
</dbReference>
<evidence type="ECO:0000313" key="1">
    <source>
        <dbReference type="EMBL" id="GIY78614.1"/>
    </source>
</evidence>
<name>A0AAV4W9P7_9ARAC</name>
<evidence type="ECO:0000313" key="2">
    <source>
        <dbReference type="Proteomes" id="UP001054837"/>
    </source>
</evidence>
<organism evidence="1 2">
    <name type="scientific">Caerostris darwini</name>
    <dbReference type="NCBI Taxonomy" id="1538125"/>
    <lineage>
        <taxon>Eukaryota</taxon>
        <taxon>Metazoa</taxon>
        <taxon>Ecdysozoa</taxon>
        <taxon>Arthropoda</taxon>
        <taxon>Chelicerata</taxon>
        <taxon>Arachnida</taxon>
        <taxon>Araneae</taxon>
        <taxon>Araneomorphae</taxon>
        <taxon>Entelegynae</taxon>
        <taxon>Araneoidea</taxon>
        <taxon>Araneidae</taxon>
        <taxon>Caerostris</taxon>
    </lineage>
</organism>
<gene>
    <name evidence="1" type="ORF">CDAR_393581</name>
</gene>
<accession>A0AAV4W9P7</accession>